<feature type="non-terminal residue" evidence="1">
    <location>
        <position position="50"/>
    </location>
</feature>
<protein>
    <submittedName>
        <fullName evidence="1">Uncharacterized protein</fullName>
    </submittedName>
</protein>
<keyword evidence="2" id="KW-1185">Reference proteome</keyword>
<dbReference type="Proteomes" id="UP000076532">
    <property type="component" value="Unassembled WGS sequence"/>
</dbReference>
<sequence>MENDSTFVAPEGVYSVTEEYKPAPSHLHPITPIIPIHPSRLSHITVRFPA</sequence>
<reference evidence="1 2" key="1">
    <citation type="journal article" date="2016" name="Mol. Biol. Evol.">
        <title>Comparative Genomics of Early-Diverging Mushroom-Forming Fungi Provides Insights into the Origins of Lignocellulose Decay Capabilities.</title>
        <authorList>
            <person name="Nagy L.G."/>
            <person name="Riley R."/>
            <person name="Tritt A."/>
            <person name="Adam C."/>
            <person name="Daum C."/>
            <person name="Floudas D."/>
            <person name="Sun H."/>
            <person name="Yadav J.S."/>
            <person name="Pangilinan J."/>
            <person name="Larsson K.H."/>
            <person name="Matsuura K."/>
            <person name="Barry K."/>
            <person name="Labutti K."/>
            <person name="Kuo R."/>
            <person name="Ohm R.A."/>
            <person name="Bhattacharya S.S."/>
            <person name="Shirouzu T."/>
            <person name="Yoshinaga Y."/>
            <person name="Martin F.M."/>
            <person name="Grigoriev I.V."/>
            <person name="Hibbett D.S."/>
        </authorList>
    </citation>
    <scope>NUCLEOTIDE SEQUENCE [LARGE SCALE GENOMIC DNA]</scope>
    <source>
        <strain evidence="1 2">CBS 109695</strain>
    </source>
</reference>
<accession>A0A166BKS1</accession>
<evidence type="ECO:0000313" key="2">
    <source>
        <dbReference type="Proteomes" id="UP000076532"/>
    </source>
</evidence>
<dbReference type="AlphaFoldDB" id="A0A166BKS1"/>
<organism evidence="1 2">
    <name type="scientific">Athelia psychrophila</name>
    <dbReference type="NCBI Taxonomy" id="1759441"/>
    <lineage>
        <taxon>Eukaryota</taxon>
        <taxon>Fungi</taxon>
        <taxon>Dikarya</taxon>
        <taxon>Basidiomycota</taxon>
        <taxon>Agaricomycotina</taxon>
        <taxon>Agaricomycetes</taxon>
        <taxon>Agaricomycetidae</taxon>
        <taxon>Atheliales</taxon>
        <taxon>Atheliaceae</taxon>
        <taxon>Athelia</taxon>
    </lineage>
</organism>
<dbReference type="STRING" id="436010.A0A166BKS1"/>
<name>A0A166BKS1_9AGAM</name>
<gene>
    <name evidence="1" type="ORF">FIBSPDRAFT_673450</name>
</gene>
<dbReference type="EMBL" id="KV417643">
    <property type="protein sequence ID" value="KZP12742.1"/>
    <property type="molecule type" value="Genomic_DNA"/>
</dbReference>
<proteinExistence type="predicted"/>
<evidence type="ECO:0000313" key="1">
    <source>
        <dbReference type="EMBL" id="KZP12742.1"/>
    </source>
</evidence>